<dbReference type="CDD" id="cd03506">
    <property type="entry name" value="Delta6-FADS-like"/>
    <property type="match status" value="1"/>
</dbReference>
<feature type="transmembrane region" description="Helical" evidence="1">
    <location>
        <begin position="73"/>
        <end position="94"/>
    </location>
</feature>
<evidence type="ECO:0000313" key="3">
    <source>
        <dbReference type="EMBL" id="GAA3705045.1"/>
    </source>
</evidence>
<dbReference type="PANTHER" id="PTHR19353:SF19">
    <property type="entry name" value="DELTA(5) FATTY ACID DESATURASE C-RELATED"/>
    <property type="match status" value="1"/>
</dbReference>
<evidence type="ECO:0000256" key="1">
    <source>
        <dbReference type="SAM" id="Phobius"/>
    </source>
</evidence>
<keyword evidence="1" id="KW-0812">Transmembrane</keyword>
<accession>A0ABP7DG81</accession>
<proteinExistence type="predicted"/>
<dbReference type="PANTHER" id="PTHR19353">
    <property type="entry name" value="FATTY ACID DESATURASE 2"/>
    <property type="match status" value="1"/>
</dbReference>
<feature type="transmembrane region" description="Helical" evidence="1">
    <location>
        <begin position="206"/>
        <end position="224"/>
    </location>
</feature>
<keyword evidence="1" id="KW-0472">Membrane</keyword>
<keyword evidence="4" id="KW-1185">Reference proteome</keyword>
<dbReference type="InterPro" id="IPR012171">
    <property type="entry name" value="Fatty_acid_desaturase"/>
</dbReference>
<feature type="transmembrane region" description="Helical" evidence="1">
    <location>
        <begin position="106"/>
        <end position="124"/>
    </location>
</feature>
<name>A0ABP7DG81_9MICC</name>
<comment type="caution">
    <text evidence="3">The sequence shown here is derived from an EMBL/GenBank/DDBJ whole genome shotgun (WGS) entry which is preliminary data.</text>
</comment>
<feature type="transmembrane region" description="Helical" evidence="1">
    <location>
        <begin position="44"/>
        <end position="67"/>
    </location>
</feature>
<organism evidence="3 4">
    <name type="scientific">Zhihengliuella alba</name>
    <dbReference type="NCBI Taxonomy" id="547018"/>
    <lineage>
        <taxon>Bacteria</taxon>
        <taxon>Bacillati</taxon>
        <taxon>Actinomycetota</taxon>
        <taxon>Actinomycetes</taxon>
        <taxon>Micrococcales</taxon>
        <taxon>Micrococcaceae</taxon>
        <taxon>Zhihengliuella</taxon>
    </lineage>
</organism>
<gene>
    <name evidence="3" type="ORF">GCM10022377_18410</name>
</gene>
<reference evidence="4" key="1">
    <citation type="journal article" date="2019" name="Int. J. Syst. Evol. Microbiol.">
        <title>The Global Catalogue of Microorganisms (GCM) 10K type strain sequencing project: providing services to taxonomists for standard genome sequencing and annotation.</title>
        <authorList>
            <consortium name="The Broad Institute Genomics Platform"/>
            <consortium name="The Broad Institute Genome Sequencing Center for Infectious Disease"/>
            <person name="Wu L."/>
            <person name="Ma J."/>
        </authorList>
    </citation>
    <scope>NUCLEOTIDE SEQUENCE [LARGE SCALE GENOMIC DNA]</scope>
    <source>
        <strain evidence="4">JCM 16961</strain>
    </source>
</reference>
<sequence length="363" mass="40582">MTSTTVAPPTSSSGTPARFRATSDYSQLLKEVRAAGLLAKRRGFYLWLLAGLTAALTACGVASVLIGHSWFQLLIAGFVGILLTQMAFVGHEAAHRQVFKSHKTNEWVGLVLANLVVGLSFAWWNNKHNKHHANPNTIGHDPDIEDPVVAFTPQQFATRRGPLRWIAKRQGYLFFPLLLLEGLNLHRDALQTVFGRNSIKRRPMEIITLMVRLIAVPAVLFIFLPPGIAFAAWGVQLAVFGFYMGASFAPNHKGMPLLEERGMLDFLKRQVLTSRNVRGGWFNTSLMGGLNYQVEHHLFPNMPRPHLAEAQRIVQRFCNERGIPYTEVSLVSSYKAVVQYLNRVGLGARDPFECPLQQMRKTG</sequence>
<evidence type="ECO:0000313" key="4">
    <source>
        <dbReference type="Proteomes" id="UP001501536"/>
    </source>
</evidence>
<protein>
    <submittedName>
        <fullName evidence="3">Acyl-CoA desaturase</fullName>
    </submittedName>
</protein>
<keyword evidence="1" id="KW-1133">Transmembrane helix</keyword>
<dbReference type="PIRSF" id="PIRSF015921">
    <property type="entry name" value="FA_sphinglp_des"/>
    <property type="match status" value="1"/>
</dbReference>
<dbReference type="RefSeq" id="WP_344883238.1">
    <property type="nucleotide sequence ID" value="NZ_BAABCJ010000002.1"/>
</dbReference>
<dbReference type="Proteomes" id="UP001501536">
    <property type="component" value="Unassembled WGS sequence"/>
</dbReference>
<dbReference type="InterPro" id="IPR005804">
    <property type="entry name" value="FA_desaturase_dom"/>
</dbReference>
<evidence type="ECO:0000259" key="2">
    <source>
        <dbReference type="Pfam" id="PF00487"/>
    </source>
</evidence>
<feature type="domain" description="Fatty acid desaturase" evidence="2">
    <location>
        <begin position="70"/>
        <end position="327"/>
    </location>
</feature>
<dbReference type="Pfam" id="PF00487">
    <property type="entry name" value="FA_desaturase"/>
    <property type="match status" value="1"/>
</dbReference>
<dbReference type="EMBL" id="BAABCJ010000002">
    <property type="protein sequence ID" value="GAA3705045.1"/>
    <property type="molecule type" value="Genomic_DNA"/>
</dbReference>